<dbReference type="OrthoDB" id="10502489at2759"/>
<dbReference type="EMBL" id="QKRW01000002">
    <property type="protein sequence ID" value="RAL68132.1"/>
    <property type="molecule type" value="Genomic_DNA"/>
</dbReference>
<proteinExistence type="predicted"/>
<evidence type="ECO:0000313" key="2">
    <source>
        <dbReference type="Proteomes" id="UP000249056"/>
    </source>
</evidence>
<reference evidence="1 2" key="1">
    <citation type="submission" date="2018-06" db="EMBL/GenBank/DDBJ databases">
        <title>Genome Sequence of the Brown Rot Fungal Pathogen Monilinia fructigena.</title>
        <authorList>
            <person name="Landi L."/>
            <person name="De Miccolis Angelini R.M."/>
            <person name="Pollastro S."/>
            <person name="Abate D."/>
            <person name="Faretra F."/>
            <person name="Romanazzi G."/>
        </authorList>
    </citation>
    <scope>NUCLEOTIDE SEQUENCE [LARGE SCALE GENOMIC DNA]</scope>
    <source>
        <strain evidence="1 2">Mfrg269</strain>
    </source>
</reference>
<organism evidence="1 2">
    <name type="scientific">Monilinia fructigena</name>
    <dbReference type="NCBI Taxonomy" id="38457"/>
    <lineage>
        <taxon>Eukaryota</taxon>
        <taxon>Fungi</taxon>
        <taxon>Dikarya</taxon>
        <taxon>Ascomycota</taxon>
        <taxon>Pezizomycotina</taxon>
        <taxon>Leotiomycetes</taxon>
        <taxon>Helotiales</taxon>
        <taxon>Sclerotiniaceae</taxon>
        <taxon>Monilinia</taxon>
    </lineage>
</organism>
<keyword evidence="2" id="KW-1185">Reference proteome</keyword>
<sequence length="92" mass="10650">MPSLKKINISLTLIGIPTHFPYSPFIPSIHSFISLQYSKYRFNPHPSTYDMYVCMYEHSHPHTTTTPQLPSYHLCTAREIKNRAEFSIIPAP</sequence>
<dbReference type="Proteomes" id="UP000249056">
    <property type="component" value="Unassembled WGS sequence"/>
</dbReference>
<comment type="caution">
    <text evidence="1">The sequence shown here is derived from an EMBL/GenBank/DDBJ whole genome shotgun (WGS) entry which is preliminary data.</text>
</comment>
<protein>
    <submittedName>
        <fullName evidence="1">Uncharacterized protein</fullName>
    </submittedName>
</protein>
<dbReference type="AlphaFoldDB" id="A0A395J6K6"/>
<name>A0A395J6K6_9HELO</name>
<gene>
    <name evidence="1" type="ORF">DID88_008844</name>
</gene>
<accession>A0A395J6K6</accession>
<evidence type="ECO:0000313" key="1">
    <source>
        <dbReference type="EMBL" id="RAL68132.1"/>
    </source>
</evidence>